<feature type="compositionally biased region" description="Polar residues" evidence="10">
    <location>
        <begin position="15"/>
        <end position="32"/>
    </location>
</feature>
<keyword evidence="4 12" id="KW-0418">Kinase</keyword>
<reference evidence="12 13" key="1">
    <citation type="journal article" date="2014" name="Genome Biol. Evol.">
        <title>The genome of the myxosporean Thelohanellus kitauei shows adaptations to nutrient acquisition within its fish host.</title>
        <authorList>
            <person name="Yang Y."/>
            <person name="Xiong J."/>
            <person name="Zhou Z."/>
            <person name="Huo F."/>
            <person name="Miao W."/>
            <person name="Ran C."/>
            <person name="Liu Y."/>
            <person name="Zhang J."/>
            <person name="Feng J."/>
            <person name="Wang M."/>
            <person name="Wang M."/>
            <person name="Wang L."/>
            <person name="Yao B."/>
        </authorList>
    </citation>
    <scope>NUCLEOTIDE SEQUENCE [LARGE SCALE GENOMIC DNA]</scope>
    <source>
        <strain evidence="12">Wuqing</strain>
    </source>
</reference>
<evidence type="ECO:0000256" key="5">
    <source>
        <dbReference type="ARBA" id="ARBA00022840"/>
    </source>
</evidence>
<dbReference type="InterPro" id="IPR050915">
    <property type="entry name" value="MAP_kinase_kinase"/>
</dbReference>
<keyword evidence="6" id="KW-0829">Tyrosine-protein kinase</keyword>
<dbReference type="AlphaFoldDB" id="A0A0C2MWA2"/>
<protein>
    <submittedName>
        <fullName evidence="12">Dual specificity mitogen-activated protein kinase kinase 1</fullName>
    </submittedName>
</protein>
<dbReference type="GO" id="GO:0004713">
    <property type="term" value="F:protein tyrosine kinase activity"/>
    <property type="evidence" value="ECO:0007669"/>
    <property type="project" value="UniProtKB-KW"/>
</dbReference>
<feature type="domain" description="Protein kinase" evidence="11">
    <location>
        <begin position="60"/>
        <end position="333"/>
    </location>
</feature>
<dbReference type="GO" id="GO:0004708">
    <property type="term" value="F:MAP kinase kinase activity"/>
    <property type="evidence" value="ECO:0007669"/>
    <property type="project" value="UniProtKB-EC"/>
</dbReference>
<evidence type="ECO:0000259" key="11">
    <source>
        <dbReference type="PROSITE" id="PS50011"/>
    </source>
</evidence>
<evidence type="ECO:0000256" key="2">
    <source>
        <dbReference type="ARBA" id="ARBA00022679"/>
    </source>
</evidence>
<evidence type="ECO:0000256" key="9">
    <source>
        <dbReference type="ARBA" id="ARBA00051693"/>
    </source>
</evidence>
<keyword evidence="5" id="KW-0067">ATP-binding</keyword>
<dbReference type="Gene3D" id="3.30.200.20">
    <property type="entry name" value="Phosphorylase Kinase, domain 1"/>
    <property type="match status" value="1"/>
</dbReference>
<dbReference type="Gene3D" id="1.10.510.10">
    <property type="entry name" value="Transferase(Phosphotransferase) domain 1"/>
    <property type="match status" value="1"/>
</dbReference>
<dbReference type="PANTHER" id="PTHR47448:SF1">
    <property type="entry name" value="SERINE_THREONINE-PROTEIN KINASE STE7 HOMOLOG"/>
    <property type="match status" value="1"/>
</dbReference>
<evidence type="ECO:0000256" key="8">
    <source>
        <dbReference type="ARBA" id="ARBA00049299"/>
    </source>
</evidence>
<dbReference type="InterPro" id="IPR000719">
    <property type="entry name" value="Prot_kinase_dom"/>
</dbReference>
<organism evidence="12 13">
    <name type="scientific">Thelohanellus kitauei</name>
    <name type="common">Myxosporean</name>
    <dbReference type="NCBI Taxonomy" id="669202"/>
    <lineage>
        <taxon>Eukaryota</taxon>
        <taxon>Metazoa</taxon>
        <taxon>Cnidaria</taxon>
        <taxon>Myxozoa</taxon>
        <taxon>Myxosporea</taxon>
        <taxon>Bivalvulida</taxon>
        <taxon>Platysporina</taxon>
        <taxon>Myxobolidae</taxon>
        <taxon>Thelohanellus</taxon>
    </lineage>
</organism>
<evidence type="ECO:0000313" key="13">
    <source>
        <dbReference type="Proteomes" id="UP000031668"/>
    </source>
</evidence>
<evidence type="ECO:0000256" key="6">
    <source>
        <dbReference type="ARBA" id="ARBA00023137"/>
    </source>
</evidence>
<feature type="region of interest" description="Disordered" evidence="10">
    <location>
        <begin position="1"/>
        <end position="40"/>
    </location>
</feature>
<dbReference type="GO" id="GO:0005524">
    <property type="term" value="F:ATP binding"/>
    <property type="evidence" value="ECO:0007669"/>
    <property type="project" value="UniProtKB-KW"/>
</dbReference>
<dbReference type="Proteomes" id="UP000031668">
    <property type="component" value="Unassembled WGS sequence"/>
</dbReference>
<gene>
    <name evidence="12" type="ORF">RF11_03296</name>
</gene>
<evidence type="ECO:0000256" key="1">
    <source>
        <dbReference type="ARBA" id="ARBA00022527"/>
    </source>
</evidence>
<dbReference type="OrthoDB" id="10252354at2759"/>
<comment type="catalytic activity">
    <reaction evidence="7">
        <text>L-seryl-[protein] + ATP = O-phospho-L-seryl-[protein] + ADP + H(+)</text>
        <dbReference type="Rhea" id="RHEA:17989"/>
        <dbReference type="Rhea" id="RHEA-COMP:9863"/>
        <dbReference type="Rhea" id="RHEA-COMP:11604"/>
        <dbReference type="ChEBI" id="CHEBI:15378"/>
        <dbReference type="ChEBI" id="CHEBI:29999"/>
        <dbReference type="ChEBI" id="CHEBI:30616"/>
        <dbReference type="ChEBI" id="CHEBI:83421"/>
        <dbReference type="ChEBI" id="CHEBI:456216"/>
        <dbReference type="EC" id="2.7.12.2"/>
    </reaction>
</comment>
<dbReference type="EMBL" id="JWZT01003673">
    <property type="protein sequence ID" value="KII65902.1"/>
    <property type="molecule type" value="Genomic_DNA"/>
</dbReference>
<dbReference type="InterPro" id="IPR011009">
    <property type="entry name" value="Kinase-like_dom_sf"/>
</dbReference>
<keyword evidence="3" id="KW-0547">Nucleotide-binding</keyword>
<dbReference type="Pfam" id="PF00069">
    <property type="entry name" value="Pkinase"/>
    <property type="match status" value="1"/>
</dbReference>
<keyword evidence="13" id="KW-1185">Reference proteome</keyword>
<feature type="compositionally biased region" description="Basic residues" evidence="10">
    <location>
        <begin position="1"/>
        <end position="12"/>
    </location>
</feature>
<dbReference type="GO" id="GO:0004674">
    <property type="term" value="F:protein serine/threonine kinase activity"/>
    <property type="evidence" value="ECO:0007669"/>
    <property type="project" value="UniProtKB-KW"/>
</dbReference>
<proteinExistence type="predicted"/>
<accession>A0A0C2MWA2</accession>
<evidence type="ECO:0000256" key="7">
    <source>
        <dbReference type="ARBA" id="ARBA00049014"/>
    </source>
</evidence>
<evidence type="ECO:0000256" key="3">
    <source>
        <dbReference type="ARBA" id="ARBA00022741"/>
    </source>
</evidence>
<evidence type="ECO:0000256" key="4">
    <source>
        <dbReference type="ARBA" id="ARBA00022777"/>
    </source>
</evidence>
<comment type="caution">
    <text evidence="12">The sequence shown here is derived from an EMBL/GenBank/DDBJ whole genome shotgun (WGS) entry which is preliminary data.</text>
</comment>
<comment type="catalytic activity">
    <reaction evidence="9">
        <text>L-tyrosyl-[protein] + ATP = O-phospho-L-tyrosyl-[protein] + ADP + H(+)</text>
        <dbReference type="Rhea" id="RHEA:10596"/>
        <dbReference type="Rhea" id="RHEA-COMP:10136"/>
        <dbReference type="Rhea" id="RHEA-COMP:20101"/>
        <dbReference type="ChEBI" id="CHEBI:15378"/>
        <dbReference type="ChEBI" id="CHEBI:30616"/>
        <dbReference type="ChEBI" id="CHEBI:46858"/>
        <dbReference type="ChEBI" id="CHEBI:61978"/>
        <dbReference type="ChEBI" id="CHEBI:456216"/>
        <dbReference type="EC" id="2.7.12.2"/>
    </reaction>
</comment>
<dbReference type="PANTHER" id="PTHR47448">
    <property type="entry name" value="DUAL SPECIFICITY MITOGEN-ACTIVATED PROTEIN KINASE KINASE DSOR1-LIKE PROTEIN"/>
    <property type="match status" value="1"/>
</dbReference>
<keyword evidence="1" id="KW-0723">Serine/threonine-protein kinase</keyword>
<keyword evidence="2" id="KW-0808">Transferase</keyword>
<evidence type="ECO:0000256" key="10">
    <source>
        <dbReference type="SAM" id="MobiDB-lite"/>
    </source>
</evidence>
<dbReference type="PROSITE" id="PS50011">
    <property type="entry name" value="PROTEIN_KINASE_DOM"/>
    <property type="match status" value="1"/>
</dbReference>
<dbReference type="OMA" id="QMTLTEP"/>
<evidence type="ECO:0000313" key="12">
    <source>
        <dbReference type="EMBL" id="KII65902.1"/>
    </source>
</evidence>
<name>A0A0C2MWA2_THEKT</name>
<sequence>MSDRKLRRKFGKRININQENETDLTTEGQSNHPEGDEDASQLTSILKDDSSENEMKLDDFERLQEIGWGSSGVVYKVVYKPTGQVMAQKVTNDLIDNSTFGEEIHVDPNNARIASFEEMPLMYIVSYYGAFQNQCEIYMLMEYMEYGSLDKIFKAVKRIPETNLGKIIHDVLQGLSYLRSQQKVIHRGEVKICDFGVSGMLIDSIANTFVGTRSYMAPERLQGNKYTVRSDIWSIGVLMVELLTGRYPYPIIPMAKLKQILQQDPNSQLANRPSSQDEEIAIFELLDYIVNDEPPKLIEPYFEKETVDFVSKCLVKNPAERADLATLLEHEYIMKNKERDIKDWLKLICEPTN</sequence>
<comment type="catalytic activity">
    <reaction evidence="8">
        <text>L-threonyl-[protein] + ATP = O-phospho-L-threonyl-[protein] + ADP + H(+)</text>
        <dbReference type="Rhea" id="RHEA:46608"/>
        <dbReference type="Rhea" id="RHEA-COMP:11060"/>
        <dbReference type="Rhea" id="RHEA-COMP:11605"/>
        <dbReference type="ChEBI" id="CHEBI:15378"/>
        <dbReference type="ChEBI" id="CHEBI:30013"/>
        <dbReference type="ChEBI" id="CHEBI:30616"/>
        <dbReference type="ChEBI" id="CHEBI:61977"/>
        <dbReference type="ChEBI" id="CHEBI:456216"/>
        <dbReference type="EC" id="2.7.12.2"/>
    </reaction>
</comment>
<dbReference type="SUPFAM" id="SSF56112">
    <property type="entry name" value="Protein kinase-like (PK-like)"/>
    <property type="match status" value="1"/>
</dbReference>